<sequence length="109" mass="11020">MAFVGAAICTLLIVSTAFANAPTSITEGLQGQSLNDAGNKILNVVKWVMAILTIVCAVAMAAIGAKMAALGSNPQKRADLMTGFLVAMGGTAICGGAWFLTSVGLGIFQ</sequence>
<protein>
    <submittedName>
        <fullName evidence="3">Putative membrane protein</fullName>
    </submittedName>
</protein>
<keyword evidence="4" id="KW-1185">Reference proteome</keyword>
<evidence type="ECO:0000313" key="4">
    <source>
        <dbReference type="Proteomes" id="UP000366051"/>
    </source>
</evidence>
<keyword evidence="1" id="KW-1133">Transmembrane helix</keyword>
<feature type="transmembrane region" description="Helical" evidence="1">
    <location>
        <begin position="84"/>
        <end position="108"/>
    </location>
</feature>
<evidence type="ECO:0000256" key="2">
    <source>
        <dbReference type="SAM" id="SignalP"/>
    </source>
</evidence>
<proteinExistence type="predicted"/>
<dbReference type="EMBL" id="CP045875">
    <property type="protein sequence ID" value="QGG46343.1"/>
    <property type="molecule type" value="Genomic_DNA"/>
</dbReference>
<dbReference type="RefSeq" id="WP_151620732.1">
    <property type="nucleotide sequence ID" value="NZ_CP045875.1"/>
</dbReference>
<organism evidence="3 4">
    <name type="scientific">Heliorestis convoluta</name>
    <dbReference type="NCBI Taxonomy" id="356322"/>
    <lineage>
        <taxon>Bacteria</taxon>
        <taxon>Bacillati</taxon>
        <taxon>Bacillota</taxon>
        <taxon>Clostridia</taxon>
        <taxon>Eubacteriales</taxon>
        <taxon>Heliobacteriaceae</taxon>
        <taxon>Heliorestis</taxon>
    </lineage>
</organism>
<gene>
    <name evidence="3" type="ORF">FTV88_0164</name>
</gene>
<dbReference type="KEGG" id="hcv:FTV88_0164"/>
<dbReference type="AlphaFoldDB" id="A0A5Q2MY79"/>
<keyword evidence="2" id="KW-0732">Signal</keyword>
<dbReference type="Proteomes" id="UP000366051">
    <property type="component" value="Chromosome"/>
</dbReference>
<accession>A0A5Q2MY79</accession>
<feature type="chain" id="PRO_5024342695" evidence="2">
    <location>
        <begin position="20"/>
        <end position="109"/>
    </location>
</feature>
<name>A0A5Q2MY79_9FIRM</name>
<feature type="signal peptide" evidence="2">
    <location>
        <begin position="1"/>
        <end position="19"/>
    </location>
</feature>
<dbReference type="OrthoDB" id="2082993at2"/>
<evidence type="ECO:0000313" key="3">
    <source>
        <dbReference type="EMBL" id="QGG46343.1"/>
    </source>
</evidence>
<evidence type="ECO:0000256" key="1">
    <source>
        <dbReference type="SAM" id="Phobius"/>
    </source>
</evidence>
<keyword evidence="1" id="KW-0472">Membrane</keyword>
<reference evidence="4" key="1">
    <citation type="submission" date="2019-11" db="EMBL/GenBank/DDBJ databases">
        <title>Genome sequence of Heliorestis convoluta strain HH, an alkaliphilic and minimalistic phototrophic bacterium from a soda lake in Egypt.</title>
        <authorList>
            <person name="Dewey E.D."/>
            <person name="Stokes L.M."/>
            <person name="Burchell B.M."/>
            <person name="Shaffer K.N."/>
            <person name="Huntington A.M."/>
            <person name="Baker J.M."/>
            <person name="Nadendla S."/>
            <person name="Giglio M.G."/>
            <person name="Touchman J.W."/>
            <person name="Blankenship R.E."/>
            <person name="Madigan M.T."/>
            <person name="Sattley W.M."/>
        </authorList>
    </citation>
    <scope>NUCLEOTIDE SEQUENCE [LARGE SCALE GENOMIC DNA]</scope>
    <source>
        <strain evidence="4">HH</strain>
    </source>
</reference>
<keyword evidence="1" id="KW-0812">Transmembrane</keyword>
<feature type="transmembrane region" description="Helical" evidence="1">
    <location>
        <begin position="43"/>
        <end position="63"/>
    </location>
</feature>